<evidence type="ECO:0000256" key="5">
    <source>
        <dbReference type="SAM" id="SignalP"/>
    </source>
</evidence>
<dbReference type="SUPFAM" id="SSF56925">
    <property type="entry name" value="OMPA-like"/>
    <property type="match status" value="1"/>
</dbReference>
<organism evidence="7 8">
    <name type="scientific">Brevundimonas denitrificans</name>
    <dbReference type="NCBI Taxonomy" id="1443434"/>
    <lineage>
        <taxon>Bacteria</taxon>
        <taxon>Pseudomonadati</taxon>
        <taxon>Pseudomonadota</taxon>
        <taxon>Alphaproteobacteria</taxon>
        <taxon>Caulobacterales</taxon>
        <taxon>Caulobacteraceae</taxon>
        <taxon>Brevundimonas</taxon>
    </lineage>
</organism>
<dbReference type="PANTHER" id="PTHR34001:SF3">
    <property type="entry name" value="BLL7405 PROTEIN"/>
    <property type="match status" value="1"/>
</dbReference>
<evidence type="ECO:0000256" key="3">
    <source>
        <dbReference type="ARBA" id="ARBA00023136"/>
    </source>
</evidence>
<evidence type="ECO:0000256" key="4">
    <source>
        <dbReference type="ARBA" id="ARBA00038306"/>
    </source>
</evidence>
<comment type="caution">
    <text evidence="7">The sequence shown here is derived from an EMBL/GenBank/DDBJ whole genome shotgun (WGS) entry which is preliminary data.</text>
</comment>
<keyword evidence="3" id="KW-0472">Membrane</keyword>
<dbReference type="InterPro" id="IPR027385">
    <property type="entry name" value="Beta-barrel_OMP"/>
</dbReference>
<dbReference type="RefSeq" id="WP_284223257.1">
    <property type="nucleotide sequence ID" value="NZ_BSOY01000065.1"/>
</dbReference>
<keyword evidence="2 5" id="KW-0732">Signal</keyword>
<dbReference type="Pfam" id="PF13505">
    <property type="entry name" value="OMP_b-brl"/>
    <property type="match status" value="1"/>
</dbReference>
<proteinExistence type="inferred from homology"/>
<keyword evidence="8" id="KW-1185">Reference proteome</keyword>
<dbReference type="Gene3D" id="2.40.160.20">
    <property type="match status" value="1"/>
</dbReference>
<evidence type="ECO:0000259" key="6">
    <source>
        <dbReference type="Pfam" id="PF13505"/>
    </source>
</evidence>
<dbReference type="InterPro" id="IPR051692">
    <property type="entry name" value="OMP-like"/>
</dbReference>
<evidence type="ECO:0000256" key="2">
    <source>
        <dbReference type="ARBA" id="ARBA00022729"/>
    </source>
</evidence>
<evidence type="ECO:0000313" key="8">
    <source>
        <dbReference type="Proteomes" id="UP001156921"/>
    </source>
</evidence>
<evidence type="ECO:0000313" key="7">
    <source>
        <dbReference type="EMBL" id="GLS02384.1"/>
    </source>
</evidence>
<comment type="similarity">
    <text evidence="4">Belongs to the Omp25/RopB family.</text>
</comment>
<feature type="signal peptide" evidence="5">
    <location>
        <begin position="1"/>
        <end position="23"/>
    </location>
</feature>
<feature type="domain" description="Outer membrane protein beta-barrel" evidence="6">
    <location>
        <begin position="10"/>
        <end position="279"/>
    </location>
</feature>
<evidence type="ECO:0000256" key="1">
    <source>
        <dbReference type="ARBA" id="ARBA00004370"/>
    </source>
</evidence>
<feature type="chain" id="PRO_5045119737" description="Outer membrane protein beta-barrel domain-containing protein" evidence="5">
    <location>
        <begin position="24"/>
        <end position="279"/>
    </location>
</feature>
<sequence length="279" mass="28988">MMKTISAASLTLLLAGVASPALAQSVPDWSGPYIGVYGGVLENNEDAGEGLVFDRDFDGQFDDTVILNGTTSSAFSPGSCSGSALGQAAANGCDIDPTGVEASVRLGYDMQFGAFVVGMVGELSGADVEDSVTSFSTTPAAYVFTRELESMAALRLRAGFATGPALVYVTGGGAMAKIENSFRTTNGANSFTETVNDDEADGYQLGTGIEWRLAPNLTLTGEYLFTNLQPGDYVVRVGPGTAGPTNPFILPPNTAGTDMARGNDDMELHAIKLGMNVRF</sequence>
<dbReference type="InterPro" id="IPR011250">
    <property type="entry name" value="OMP/PagP_B-barrel"/>
</dbReference>
<comment type="subcellular location">
    <subcellularLocation>
        <location evidence="1">Membrane</location>
    </subcellularLocation>
</comment>
<reference evidence="8" key="1">
    <citation type="journal article" date="2019" name="Int. J. Syst. Evol. Microbiol.">
        <title>The Global Catalogue of Microorganisms (GCM) 10K type strain sequencing project: providing services to taxonomists for standard genome sequencing and annotation.</title>
        <authorList>
            <consortium name="The Broad Institute Genomics Platform"/>
            <consortium name="The Broad Institute Genome Sequencing Center for Infectious Disease"/>
            <person name="Wu L."/>
            <person name="Ma J."/>
        </authorList>
    </citation>
    <scope>NUCLEOTIDE SEQUENCE [LARGE SCALE GENOMIC DNA]</scope>
    <source>
        <strain evidence="8">NBRC 110107</strain>
    </source>
</reference>
<gene>
    <name evidence="7" type="ORF">GCM10007859_24080</name>
</gene>
<dbReference type="PANTHER" id="PTHR34001">
    <property type="entry name" value="BLL7405 PROTEIN"/>
    <property type="match status" value="1"/>
</dbReference>
<protein>
    <recommendedName>
        <fullName evidence="6">Outer membrane protein beta-barrel domain-containing protein</fullName>
    </recommendedName>
</protein>
<dbReference type="Proteomes" id="UP001156921">
    <property type="component" value="Unassembled WGS sequence"/>
</dbReference>
<name>A0ABQ6BL62_9CAUL</name>
<dbReference type="EMBL" id="BSOY01000065">
    <property type="protein sequence ID" value="GLS02384.1"/>
    <property type="molecule type" value="Genomic_DNA"/>
</dbReference>
<accession>A0ABQ6BL62</accession>